<dbReference type="EMBL" id="JABSOD010000008">
    <property type="protein sequence ID" value="NRQ42971.1"/>
    <property type="molecule type" value="Genomic_DNA"/>
</dbReference>
<gene>
    <name evidence="2" type="ORF">HRH59_10445</name>
</gene>
<dbReference type="InterPro" id="IPR012902">
    <property type="entry name" value="N_methyl_site"/>
</dbReference>
<name>A0A7Y5AR12_9GAMM</name>
<dbReference type="AlphaFoldDB" id="A0A7Y5AR12"/>
<dbReference type="PROSITE" id="PS00409">
    <property type="entry name" value="PROKAR_NTER_METHYL"/>
    <property type="match status" value="1"/>
</dbReference>
<organism evidence="2 3">
    <name type="scientific">Rheinheimera lutimaris</name>
    <dbReference type="NCBI Taxonomy" id="2740584"/>
    <lineage>
        <taxon>Bacteria</taxon>
        <taxon>Pseudomonadati</taxon>
        <taxon>Pseudomonadota</taxon>
        <taxon>Gammaproteobacteria</taxon>
        <taxon>Chromatiales</taxon>
        <taxon>Chromatiaceae</taxon>
        <taxon>Rheinheimera</taxon>
    </lineage>
</organism>
<evidence type="ECO:0000256" key="1">
    <source>
        <dbReference type="SAM" id="Phobius"/>
    </source>
</evidence>
<feature type="transmembrane region" description="Helical" evidence="1">
    <location>
        <begin position="12"/>
        <end position="36"/>
    </location>
</feature>
<dbReference type="Pfam" id="PF07963">
    <property type="entry name" value="N_methyl"/>
    <property type="match status" value="1"/>
</dbReference>
<dbReference type="Proteomes" id="UP000523161">
    <property type="component" value="Unassembled WGS sequence"/>
</dbReference>
<comment type="caution">
    <text evidence="2">The sequence shown here is derived from an EMBL/GenBank/DDBJ whole genome shotgun (WGS) entry which is preliminary data.</text>
</comment>
<protein>
    <submittedName>
        <fullName evidence="2">Prepilin-type N-terminal cleavage/methylation domain-containing protein</fullName>
    </submittedName>
</protein>
<keyword evidence="1" id="KW-0812">Transmembrane</keyword>
<proteinExistence type="predicted"/>
<keyword evidence="1" id="KW-0472">Membrane</keyword>
<sequence length="183" mass="20049">MLKRSRGVTLIELIAGIVVLGISLAIITSVLGPVLLKSADPWHQVRAAELGQSLMNEIFGKAFDQQSSRSGSLLRCDEAGAKPCTPAPELGPECRNGAPLCAPAQREQREHYNDVDDFHNLDVSGDEINSIFGSADTRLQNIYRAYRVQVQVSYVSAQTKRIQLRITTPTGDVIEFAALRGNW</sequence>
<dbReference type="RefSeq" id="WP_173501208.1">
    <property type="nucleotide sequence ID" value="NZ_JABSOD010000008.1"/>
</dbReference>
<dbReference type="NCBIfam" id="TIGR02532">
    <property type="entry name" value="IV_pilin_GFxxxE"/>
    <property type="match status" value="1"/>
</dbReference>
<reference evidence="2 3" key="1">
    <citation type="submission" date="2020-06" db="EMBL/GenBank/DDBJ databases">
        <title>Rheinheimera sp. nov., a marine bacterium isolated from coastal.</title>
        <authorList>
            <person name="Yu Q."/>
            <person name="Qi Y."/>
            <person name="Pu J."/>
        </authorList>
    </citation>
    <scope>NUCLEOTIDE SEQUENCE [LARGE SCALE GENOMIC DNA]</scope>
    <source>
        <strain evidence="2 3">YQF-2</strain>
    </source>
</reference>
<keyword evidence="1" id="KW-1133">Transmembrane helix</keyword>
<evidence type="ECO:0000313" key="3">
    <source>
        <dbReference type="Proteomes" id="UP000523161"/>
    </source>
</evidence>
<keyword evidence="3" id="KW-1185">Reference proteome</keyword>
<accession>A0A7Y5AR12</accession>
<evidence type="ECO:0000313" key="2">
    <source>
        <dbReference type="EMBL" id="NRQ42971.1"/>
    </source>
</evidence>